<feature type="region of interest" description="Disordered" evidence="1">
    <location>
        <begin position="289"/>
        <end position="311"/>
    </location>
</feature>
<dbReference type="EMBL" id="JACEEZ010013214">
    <property type="protein sequence ID" value="KAG0720216.1"/>
    <property type="molecule type" value="Genomic_DNA"/>
</dbReference>
<keyword evidence="3" id="KW-1185">Reference proteome</keyword>
<organism evidence="2 3">
    <name type="scientific">Chionoecetes opilio</name>
    <name type="common">Atlantic snow crab</name>
    <name type="synonym">Cancer opilio</name>
    <dbReference type="NCBI Taxonomy" id="41210"/>
    <lineage>
        <taxon>Eukaryota</taxon>
        <taxon>Metazoa</taxon>
        <taxon>Ecdysozoa</taxon>
        <taxon>Arthropoda</taxon>
        <taxon>Crustacea</taxon>
        <taxon>Multicrustacea</taxon>
        <taxon>Malacostraca</taxon>
        <taxon>Eumalacostraca</taxon>
        <taxon>Eucarida</taxon>
        <taxon>Decapoda</taxon>
        <taxon>Pleocyemata</taxon>
        <taxon>Brachyura</taxon>
        <taxon>Eubrachyura</taxon>
        <taxon>Majoidea</taxon>
        <taxon>Majidae</taxon>
        <taxon>Chionoecetes</taxon>
    </lineage>
</organism>
<proteinExistence type="predicted"/>
<comment type="caution">
    <text evidence="2">The sequence shown here is derived from an EMBL/GenBank/DDBJ whole genome shotgun (WGS) entry which is preliminary data.</text>
</comment>
<sequence length="319" mass="33906">MYPWAPFVIFGTGALLAGAGTFLLPETRGQGLPDTVANLEARQTKPAIELSSYWEILRDLASCHPSALTAIDTRHSASTGAGCLRSERTHIAEVIWPTPVLVPSLMLRPLWYSPMFTPCLRKTGPPPALHTHQGSTSATAAATPGLPHPYPVTPASTSHQAPHDHASALAIQPHRASPGHGGKVGHHSRFPMVIFFSGKPSSRRRGRSRGARTAFMMSLRWVFHVSLGALRHLRTGALLAGAGTSAAGDSRPRAAPTLWPQTGGATDEAGVTSARGVIWRVTGGGKAVRLPDYNTRHTSPPPHLPPVRCPPPYSPVAVL</sequence>
<gene>
    <name evidence="2" type="ORF">GWK47_006887</name>
</gene>
<protein>
    <submittedName>
        <fullName evidence="2">Uncharacterized protein</fullName>
    </submittedName>
</protein>
<feature type="region of interest" description="Disordered" evidence="1">
    <location>
        <begin position="243"/>
        <end position="269"/>
    </location>
</feature>
<name>A0A8J4YAK0_CHIOP</name>
<dbReference type="AlphaFoldDB" id="A0A8J4YAK0"/>
<reference evidence="2" key="1">
    <citation type="submission" date="2020-07" db="EMBL/GenBank/DDBJ databases">
        <title>The High-quality genome of the commercially important snow crab, Chionoecetes opilio.</title>
        <authorList>
            <person name="Jeong J.-H."/>
            <person name="Ryu S."/>
        </authorList>
    </citation>
    <scope>NUCLEOTIDE SEQUENCE</scope>
    <source>
        <strain evidence="2">MADBK_172401_WGS</strain>
        <tissue evidence="2">Digestive gland</tissue>
    </source>
</reference>
<evidence type="ECO:0000256" key="1">
    <source>
        <dbReference type="SAM" id="MobiDB-lite"/>
    </source>
</evidence>
<evidence type="ECO:0000313" key="2">
    <source>
        <dbReference type="EMBL" id="KAG0720216.1"/>
    </source>
</evidence>
<dbReference type="Proteomes" id="UP000770661">
    <property type="component" value="Unassembled WGS sequence"/>
</dbReference>
<feature type="region of interest" description="Disordered" evidence="1">
    <location>
        <begin position="124"/>
        <end position="146"/>
    </location>
</feature>
<feature type="compositionally biased region" description="Pro residues" evidence="1">
    <location>
        <begin position="299"/>
        <end position="311"/>
    </location>
</feature>
<evidence type="ECO:0000313" key="3">
    <source>
        <dbReference type="Proteomes" id="UP000770661"/>
    </source>
</evidence>
<accession>A0A8J4YAK0</accession>